<evidence type="ECO:0000256" key="1">
    <source>
        <dbReference type="ARBA" id="ARBA00022612"/>
    </source>
</evidence>
<sequence>MSGARSFLPPRSGEGGRGATGWGRPGKAALLETKEVGGTSPGRPHPVSPDGSTTLPRGGREKSGALVIEGYASLWGAADLNGDVVQAGAFADSLAKTGAEGVRMLNQHDARAPVGVWEQIVEDARGLFVRGRIEDWSAEARFAGALSRAGALDGLSIGYRTARARRQGRLRVLSAVELWEVSLVTFPMLPGARFSLA</sequence>
<evidence type="ECO:0000313" key="7">
    <source>
        <dbReference type="Proteomes" id="UP000251186"/>
    </source>
</evidence>
<dbReference type="GO" id="GO:0008233">
    <property type="term" value="F:peptidase activity"/>
    <property type="evidence" value="ECO:0007669"/>
    <property type="project" value="UniProtKB-KW"/>
</dbReference>
<organism evidence="6 7">
    <name type="scientific">Brevundimonas vesicularis</name>
    <name type="common">Pseudomonas vesicularis</name>
    <dbReference type="NCBI Taxonomy" id="41276"/>
    <lineage>
        <taxon>Bacteria</taxon>
        <taxon>Pseudomonadati</taxon>
        <taxon>Pseudomonadota</taxon>
        <taxon>Alphaproteobacteria</taxon>
        <taxon>Caulobacterales</taxon>
        <taxon>Caulobacteraceae</taxon>
        <taxon>Brevundimonas</taxon>
    </lineage>
</organism>
<keyword evidence="1" id="KW-1188">Viral release from host cell</keyword>
<dbReference type="SUPFAM" id="SSF50789">
    <property type="entry name" value="Herpes virus serine proteinase, assemblin"/>
    <property type="match status" value="1"/>
</dbReference>
<evidence type="ECO:0000256" key="2">
    <source>
        <dbReference type="ARBA" id="ARBA00022670"/>
    </source>
</evidence>
<dbReference type="EMBL" id="UAQP01000005">
    <property type="protein sequence ID" value="SPU51907.1"/>
    <property type="molecule type" value="Genomic_DNA"/>
</dbReference>
<keyword evidence="3" id="KW-0378">Hydrolase</keyword>
<gene>
    <name evidence="6" type="ORF">NCTC11166_00217</name>
</gene>
<evidence type="ECO:0000313" key="6">
    <source>
        <dbReference type="EMBL" id="SPU51907.1"/>
    </source>
</evidence>
<feature type="compositionally biased region" description="Gly residues" evidence="4">
    <location>
        <begin position="13"/>
        <end position="24"/>
    </location>
</feature>
<dbReference type="AlphaFoldDB" id="A0A2X1B509"/>
<reference evidence="6 7" key="1">
    <citation type="submission" date="2018-06" db="EMBL/GenBank/DDBJ databases">
        <authorList>
            <consortium name="Pathogen Informatics"/>
            <person name="Doyle S."/>
        </authorList>
    </citation>
    <scope>NUCLEOTIDE SEQUENCE [LARGE SCALE GENOMIC DNA]</scope>
    <source>
        <strain evidence="6 7">NCTC11166</strain>
    </source>
</reference>
<evidence type="ECO:0000256" key="4">
    <source>
        <dbReference type="SAM" id="MobiDB-lite"/>
    </source>
</evidence>
<dbReference type="InterPro" id="IPR006433">
    <property type="entry name" value="Prohead_protease"/>
</dbReference>
<evidence type="ECO:0000256" key="3">
    <source>
        <dbReference type="ARBA" id="ARBA00022801"/>
    </source>
</evidence>
<name>A0A2X1B509_BREVE</name>
<accession>A0A2X1B509</accession>
<dbReference type="InterPro" id="IPR054613">
    <property type="entry name" value="Peptidase_S78_dom"/>
</dbReference>
<dbReference type="Pfam" id="PF04586">
    <property type="entry name" value="Peptidase_S78"/>
    <property type="match status" value="1"/>
</dbReference>
<dbReference type="Proteomes" id="UP000251186">
    <property type="component" value="Unassembled WGS sequence"/>
</dbReference>
<proteinExistence type="predicted"/>
<keyword evidence="2 6" id="KW-0645">Protease</keyword>
<feature type="domain" description="Prohead serine protease" evidence="5">
    <location>
        <begin position="63"/>
        <end position="194"/>
    </location>
</feature>
<dbReference type="NCBIfam" id="TIGR01543">
    <property type="entry name" value="proheadase_HK97"/>
    <property type="match status" value="1"/>
</dbReference>
<protein>
    <submittedName>
        <fullName evidence="6">Phage prohead protease, HK97 family</fullName>
    </submittedName>
</protein>
<feature type="region of interest" description="Disordered" evidence="4">
    <location>
        <begin position="1"/>
        <end position="60"/>
    </location>
</feature>
<dbReference type="GO" id="GO:0006508">
    <property type="term" value="P:proteolysis"/>
    <property type="evidence" value="ECO:0007669"/>
    <property type="project" value="UniProtKB-KW"/>
</dbReference>
<evidence type="ECO:0000259" key="5">
    <source>
        <dbReference type="Pfam" id="PF04586"/>
    </source>
</evidence>